<keyword evidence="2 8" id="KW-0808">Transferase</keyword>
<dbReference type="InterPro" id="IPR037143">
    <property type="entry name" value="4-PPantetheinyl_Trfase_dom_sf"/>
</dbReference>
<dbReference type="Pfam" id="PF01648">
    <property type="entry name" value="ACPS"/>
    <property type="match status" value="1"/>
</dbReference>
<dbReference type="GO" id="GO:0005737">
    <property type="term" value="C:cytoplasm"/>
    <property type="evidence" value="ECO:0007669"/>
    <property type="project" value="UniProtKB-SubCell"/>
</dbReference>
<dbReference type="InterPro" id="IPR008278">
    <property type="entry name" value="4-PPantetheinyl_Trfase_dom"/>
</dbReference>
<comment type="caution">
    <text evidence="10">The sequence shown here is derived from an EMBL/GenBank/DDBJ whole genome shotgun (WGS) entry which is preliminary data.</text>
</comment>
<evidence type="ECO:0000256" key="8">
    <source>
        <dbReference type="HAMAP-Rule" id="MF_00101"/>
    </source>
</evidence>
<evidence type="ECO:0000256" key="6">
    <source>
        <dbReference type="ARBA" id="ARBA00023098"/>
    </source>
</evidence>
<keyword evidence="3 8" id="KW-0479">Metal-binding</keyword>
<reference evidence="11" key="1">
    <citation type="submission" date="2019-08" db="EMBL/GenBank/DDBJ databases">
        <title>Arthrobacter sp. nov., isolated from plateau pika and Tibetan wild ass.</title>
        <authorList>
            <person name="Ge Y."/>
        </authorList>
    </citation>
    <scope>NUCLEOTIDE SEQUENCE [LARGE SCALE GENOMIC DNA]</scope>
    <source>
        <strain evidence="11">HF-4214</strain>
    </source>
</reference>
<keyword evidence="6 8" id="KW-0443">Lipid metabolism</keyword>
<comment type="function">
    <text evidence="8">Transfers the 4'-phosphopantetheine moiety from coenzyme A to a Ser of acyl-carrier-protein.</text>
</comment>
<dbReference type="HAMAP" id="MF_00101">
    <property type="entry name" value="AcpS"/>
    <property type="match status" value="1"/>
</dbReference>
<evidence type="ECO:0000256" key="1">
    <source>
        <dbReference type="ARBA" id="ARBA00022516"/>
    </source>
</evidence>
<dbReference type="GO" id="GO:0008897">
    <property type="term" value="F:holo-[acyl-carrier-protein] synthase activity"/>
    <property type="evidence" value="ECO:0007669"/>
    <property type="project" value="UniProtKB-UniRule"/>
</dbReference>
<gene>
    <name evidence="8 10" type="primary">acpS</name>
    <name evidence="10" type="ORF">GJG86_13705</name>
</gene>
<evidence type="ECO:0000313" key="11">
    <source>
        <dbReference type="Proteomes" id="UP000438093"/>
    </source>
</evidence>
<name>A0A6N7RRA0_9ACTN</name>
<keyword evidence="1 8" id="KW-0444">Lipid biosynthesis</keyword>
<evidence type="ECO:0000256" key="7">
    <source>
        <dbReference type="ARBA" id="ARBA00023160"/>
    </source>
</evidence>
<comment type="similarity">
    <text evidence="8">Belongs to the P-Pant transferase superfamily. AcpS family.</text>
</comment>
<feature type="domain" description="4'-phosphopantetheinyl transferase" evidence="9">
    <location>
        <begin position="31"/>
        <end position="129"/>
    </location>
</feature>
<comment type="subcellular location">
    <subcellularLocation>
        <location evidence="8">Cytoplasm</location>
    </subcellularLocation>
</comment>
<evidence type="ECO:0000313" key="10">
    <source>
        <dbReference type="EMBL" id="MRX83537.1"/>
    </source>
</evidence>
<evidence type="ECO:0000256" key="4">
    <source>
        <dbReference type="ARBA" id="ARBA00022832"/>
    </source>
</evidence>
<comment type="cofactor">
    <cofactor evidence="8">
        <name>Mg(2+)</name>
        <dbReference type="ChEBI" id="CHEBI:18420"/>
    </cofactor>
</comment>
<protein>
    <recommendedName>
        <fullName evidence="8">Holo-[acyl-carrier-protein] synthase</fullName>
        <shortName evidence="8">Holo-ACP synthase</shortName>
        <ecNumber evidence="8">2.7.8.7</ecNumber>
    </recommendedName>
    <alternativeName>
        <fullName evidence="8">4'-phosphopantetheinyl transferase AcpS</fullName>
    </alternativeName>
</protein>
<proteinExistence type="inferred from homology"/>
<dbReference type="EC" id="2.7.8.7" evidence="8"/>
<evidence type="ECO:0000256" key="5">
    <source>
        <dbReference type="ARBA" id="ARBA00022842"/>
    </source>
</evidence>
<dbReference type="NCBIfam" id="TIGR00556">
    <property type="entry name" value="pantethn_trn"/>
    <property type="match status" value="1"/>
</dbReference>
<dbReference type="InterPro" id="IPR004568">
    <property type="entry name" value="Ppantetheine-prot_Trfase_dom"/>
</dbReference>
<dbReference type="Proteomes" id="UP000438093">
    <property type="component" value="Unassembled WGS sequence"/>
</dbReference>
<dbReference type="EMBL" id="VTFY01000012">
    <property type="protein sequence ID" value="MRX83537.1"/>
    <property type="molecule type" value="Genomic_DNA"/>
</dbReference>
<feature type="binding site" evidence="8">
    <location>
        <position position="35"/>
    </location>
    <ligand>
        <name>Mg(2+)</name>
        <dbReference type="ChEBI" id="CHEBI:18420"/>
    </ligand>
</feature>
<dbReference type="NCBIfam" id="TIGR00516">
    <property type="entry name" value="acpS"/>
    <property type="match status" value="1"/>
</dbReference>
<comment type="catalytic activity">
    <reaction evidence="8">
        <text>apo-[ACP] + CoA = holo-[ACP] + adenosine 3',5'-bisphosphate + H(+)</text>
        <dbReference type="Rhea" id="RHEA:12068"/>
        <dbReference type="Rhea" id="RHEA-COMP:9685"/>
        <dbReference type="Rhea" id="RHEA-COMP:9690"/>
        <dbReference type="ChEBI" id="CHEBI:15378"/>
        <dbReference type="ChEBI" id="CHEBI:29999"/>
        <dbReference type="ChEBI" id="CHEBI:57287"/>
        <dbReference type="ChEBI" id="CHEBI:58343"/>
        <dbReference type="ChEBI" id="CHEBI:64479"/>
        <dbReference type="EC" id="2.7.8.7"/>
    </reaction>
</comment>
<dbReference type="SUPFAM" id="SSF56214">
    <property type="entry name" value="4'-phosphopantetheinyl transferase"/>
    <property type="match status" value="1"/>
</dbReference>
<dbReference type="RefSeq" id="WP_154334357.1">
    <property type="nucleotide sequence ID" value="NZ_VTFY01000012.1"/>
</dbReference>
<accession>A0A6N7RRA0</accession>
<sequence length="194" mass="20857">MSREAAAERAATASAAEAASSAFEGVEGAVGLGVDIVEIARMRRILERTPSFREKVFSEEERAYCESTANPEVHYATRFAAKEAVLKALGTGFSRGVANHDVEVRRNAKGRPSVVLHGRAKEIAAEQGVRELPLSLSYTHTDAVACALAITEESVRAQEERVNPMEELAKQFKEARSLLDEMDKPAAGANGTVG</sequence>
<feature type="binding site" evidence="8">
    <location>
        <position position="83"/>
    </location>
    <ligand>
        <name>Mg(2+)</name>
        <dbReference type="ChEBI" id="CHEBI:18420"/>
    </ligand>
</feature>
<dbReference type="AlphaFoldDB" id="A0A6N7RRA0"/>
<dbReference type="GO" id="GO:0000287">
    <property type="term" value="F:magnesium ion binding"/>
    <property type="evidence" value="ECO:0007669"/>
    <property type="project" value="UniProtKB-UniRule"/>
</dbReference>
<dbReference type="GO" id="GO:0006633">
    <property type="term" value="P:fatty acid biosynthetic process"/>
    <property type="evidence" value="ECO:0007669"/>
    <property type="project" value="UniProtKB-UniRule"/>
</dbReference>
<keyword evidence="11" id="KW-1185">Reference proteome</keyword>
<evidence type="ECO:0000259" key="9">
    <source>
        <dbReference type="Pfam" id="PF01648"/>
    </source>
</evidence>
<keyword evidence="8" id="KW-0963">Cytoplasm</keyword>
<dbReference type="InterPro" id="IPR002582">
    <property type="entry name" value="ACPS"/>
</dbReference>
<evidence type="ECO:0000256" key="3">
    <source>
        <dbReference type="ARBA" id="ARBA00022723"/>
    </source>
</evidence>
<organism evidence="10 11">
    <name type="scientific">Eggerthella guodeyinii</name>
    <dbReference type="NCBI Taxonomy" id="2690837"/>
    <lineage>
        <taxon>Bacteria</taxon>
        <taxon>Bacillati</taxon>
        <taxon>Actinomycetota</taxon>
        <taxon>Coriobacteriia</taxon>
        <taxon>Eggerthellales</taxon>
        <taxon>Eggerthellaceae</taxon>
        <taxon>Eggerthella</taxon>
    </lineage>
</organism>
<evidence type="ECO:0000256" key="2">
    <source>
        <dbReference type="ARBA" id="ARBA00022679"/>
    </source>
</evidence>
<dbReference type="Gene3D" id="3.90.470.20">
    <property type="entry name" value="4'-phosphopantetheinyl transferase domain"/>
    <property type="match status" value="1"/>
</dbReference>
<keyword evidence="5 8" id="KW-0460">Magnesium</keyword>
<keyword evidence="4 8" id="KW-0276">Fatty acid metabolism</keyword>
<keyword evidence="7 8" id="KW-0275">Fatty acid biosynthesis</keyword>